<dbReference type="PANTHER" id="PTHR31855:SF2">
    <property type="entry name" value="GUANINE NUCLEOTIDE EXCHANGE FACTOR C9ORF72"/>
    <property type="match status" value="1"/>
</dbReference>
<accession>A0A8X6LD65</accession>
<evidence type="ECO:0000313" key="1">
    <source>
        <dbReference type="EMBL" id="GFR02754.1"/>
    </source>
</evidence>
<keyword evidence="2" id="KW-1185">Reference proteome</keyword>
<gene>
    <name evidence="1" type="primary">NCL1_40906</name>
    <name evidence="1" type="ORF">TNCT_537971</name>
</gene>
<dbReference type="Proteomes" id="UP000887116">
    <property type="component" value="Unassembled WGS sequence"/>
</dbReference>
<dbReference type="PROSITE" id="PS51835">
    <property type="entry name" value="DENN_C9ORF72"/>
    <property type="match status" value="1"/>
</dbReference>
<dbReference type="GO" id="GO:0006914">
    <property type="term" value="P:autophagy"/>
    <property type="evidence" value="ECO:0007669"/>
    <property type="project" value="TreeGrafter"/>
</dbReference>
<dbReference type="GO" id="GO:0005768">
    <property type="term" value="C:endosome"/>
    <property type="evidence" value="ECO:0007669"/>
    <property type="project" value="TreeGrafter"/>
</dbReference>
<name>A0A8X6LD65_TRICU</name>
<dbReference type="PANTHER" id="PTHR31855">
    <property type="entry name" value="GUANINE NUCLEOTIDE EXCHANGE C9ORF72"/>
    <property type="match status" value="1"/>
</dbReference>
<evidence type="ECO:0000313" key="2">
    <source>
        <dbReference type="Proteomes" id="UP000887116"/>
    </source>
</evidence>
<dbReference type="AlphaFoldDB" id="A0A8X6LD65"/>
<proteinExistence type="predicted"/>
<organism evidence="1 2">
    <name type="scientific">Trichonephila clavata</name>
    <name type="common">Joro spider</name>
    <name type="synonym">Nephila clavata</name>
    <dbReference type="NCBI Taxonomy" id="2740835"/>
    <lineage>
        <taxon>Eukaryota</taxon>
        <taxon>Metazoa</taxon>
        <taxon>Ecdysozoa</taxon>
        <taxon>Arthropoda</taxon>
        <taxon>Chelicerata</taxon>
        <taxon>Arachnida</taxon>
        <taxon>Araneae</taxon>
        <taxon>Araneomorphae</taxon>
        <taxon>Entelegynae</taxon>
        <taxon>Araneoidea</taxon>
        <taxon>Nephilidae</taxon>
        <taxon>Trichonephila</taxon>
    </lineage>
</organism>
<dbReference type="InterPro" id="IPR027819">
    <property type="entry name" value="C9orf72"/>
</dbReference>
<dbReference type="Pfam" id="PF15019">
    <property type="entry name" value="C9orf72-like"/>
    <property type="match status" value="1"/>
</dbReference>
<dbReference type="EMBL" id="BMAO01025455">
    <property type="protein sequence ID" value="GFR02754.1"/>
    <property type="molecule type" value="Genomic_DNA"/>
</dbReference>
<dbReference type="OrthoDB" id="10252077at2759"/>
<reference evidence="1" key="1">
    <citation type="submission" date="2020-07" db="EMBL/GenBank/DDBJ databases">
        <title>Multicomponent nature underlies the extraordinary mechanical properties of spider dragline silk.</title>
        <authorList>
            <person name="Kono N."/>
            <person name="Nakamura H."/>
            <person name="Mori M."/>
            <person name="Yoshida Y."/>
            <person name="Ohtoshi R."/>
            <person name="Malay A.D."/>
            <person name="Moran D.A.P."/>
            <person name="Tomita M."/>
            <person name="Numata K."/>
            <person name="Arakawa K."/>
        </authorList>
    </citation>
    <scope>NUCLEOTIDE SEQUENCE</scope>
</reference>
<sequence>MEAIILSSWNHIMGSLIEKLWLVDEDTTNVSEIPRDILNDFNVSKHNKDMLSTAACFVPDMEVYSVMCGQLLLSEIDSCKSDDEWASRFYVSEHKIIVAIVFHLPNWSDCPSSNDGNDTCMCFGIIFKNKDIDFVLKSFAAIDQSLRRIIKMIEEAVVSVDSLNIIDELIIDICTILTPLMQVNAIELQKEPQPMADITTNSDIILKALESHLQTSGCTVVVGHSEPDVNQVVTALSILSSIEAYYSDDVPFNPCESFVKGMHVDVTMDTDLECEFLLAKAFDESRSLTVVDMDSSKVYQSMFIEESATVVSTPPSIVRGDIGLLIPKFLSDVKFIQGNNGECQTAVNNFITTLKSKSSSLIKLIEKIKTGSGSVTEEEIMILYSLINSADLEVIVGWAEKIKPGFRNTCVNEF</sequence>
<protein>
    <submittedName>
        <fullName evidence="1">Uncharacterized protein</fullName>
    </submittedName>
</protein>
<comment type="caution">
    <text evidence="1">The sequence shown here is derived from an EMBL/GenBank/DDBJ whole genome shotgun (WGS) entry which is preliminary data.</text>
</comment>
<dbReference type="GO" id="GO:0005776">
    <property type="term" value="C:autophagosome"/>
    <property type="evidence" value="ECO:0007669"/>
    <property type="project" value="TreeGrafter"/>
</dbReference>
<dbReference type="GO" id="GO:0006897">
    <property type="term" value="P:endocytosis"/>
    <property type="evidence" value="ECO:0007669"/>
    <property type="project" value="TreeGrafter"/>
</dbReference>
<dbReference type="GO" id="GO:0005085">
    <property type="term" value="F:guanyl-nucleotide exchange factor activity"/>
    <property type="evidence" value="ECO:0007669"/>
    <property type="project" value="InterPro"/>
</dbReference>